<name>A0A9R0IUS7_SPIOL</name>
<dbReference type="PANTHER" id="PTHR21277">
    <property type="entry name" value="TRANSCRIPTIONAL ADAPTER 1"/>
    <property type="match status" value="1"/>
</dbReference>
<protein>
    <recommendedName>
        <fullName evidence="8">Transcriptional coactivator Hfi1/Transcriptional adapter 1</fullName>
    </recommendedName>
</protein>
<dbReference type="Pfam" id="PF12767">
    <property type="entry name" value="SAGA-Tad1"/>
    <property type="match status" value="1"/>
</dbReference>
<keyword evidence="3" id="KW-0804">Transcription</keyword>
<reference evidence="7" key="2">
    <citation type="submission" date="2025-08" db="UniProtKB">
        <authorList>
            <consortium name="RefSeq"/>
        </authorList>
    </citation>
    <scope>IDENTIFICATION</scope>
    <source>
        <tissue evidence="7">Leaf</tissue>
    </source>
</reference>
<proteinExistence type="predicted"/>
<evidence type="ECO:0000313" key="7">
    <source>
        <dbReference type="RefSeq" id="XP_021855751.1"/>
    </source>
</evidence>
<evidence type="ECO:0000313" key="6">
    <source>
        <dbReference type="Proteomes" id="UP000813463"/>
    </source>
</evidence>
<dbReference type="RefSeq" id="XP_021855751.1">
    <property type="nucleotide sequence ID" value="XM_022000059.2"/>
</dbReference>
<sequence length="420" mass="46103">MQPEKSPRMDIGELKAHLFKKVGPDRFRRYFYSLNRFINQKLSKSDFDKSCHRLLGRENLPLHNQIIKAILKNACSAKTPPPSVHEAGPAKSAIATGKSLSVIEDGHAPAAIVSQNQSSVAPVWSNGVVLTMSPRKVRSGIRERKFKDRPSPLGPNGKVDSASHHATDDSGMKIENGDLMDFTPCDYQRPLQPPRGLAEQPENEERLTIKKSVDIPGVIRSKDQNNVAAFADGEVAEHASLLKVSKSPLTAPLGIPFCSASAGGARKSLPVTHIGDYVSCFDIAGLSDSEMLRRRMEQIAAAQGLCGVTTECANTLNNMLDVYLKQLVRSCLELVGSRSTSDTSMYAVQKQQTHNKLINGVFPSNHLHMQSGGGPPLEEQRVHHSVSLLDFKVAMELNPQQLGEDWPLLLEKISMQTFEE</sequence>
<dbReference type="GO" id="GO:0006357">
    <property type="term" value="P:regulation of transcription by RNA polymerase II"/>
    <property type="evidence" value="ECO:0000318"/>
    <property type="project" value="GO_Central"/>
</dbReference>
<dbReference type="GO" id="GO:0005634">
    <property type="term" value="C:nucleus"/>
    <property type="evidence" value="ECO:0007669"/>
    <property type="project" value="UniProtKB-SubCell"/>
</dbReference>
<dbReference type="GO" id="GO:0003713">
    <property type="term" value="F:transcription coactivator activity"/>
    <property type="evidence" value="ECO:0000318"/>
    <property type="project" value="GO_Central"/>
</dbReference>
<dbReference type="PANTHER" id="PTHR21277:SF5">
    <property type="entry name" value="TRANSCRIPTIONAL ADAPTER 1"/>
    <property type="match status" value="1"/>
</dbReference>
<evidence type="ECO:0000256" key="5">
    <source>
        <dbReference type="SAM" id="MobiDB-lite"/>
    </source>
</evidence>
<comment type="subcellular location">
    <subcellularLocation>
        <location evidence="1">Nucleus</location>
    </subcellularLocation>
</comment>
<dbReference type="OrthoDB" id="10264870at2759"/>
<accession>A0A9R0IUS7</accession>
<dbReference type="GO" id="GO:0000124">
    <property type="term" value="C:SAGA complex"/>
    <property type="evidence" value="ECO:0000318"/>
    <property type="project" value="GO_Central"/>
</dbReference>
<keyword evidence="4" id="KW-0539">Nucleus</keyword>
<organism evidence="6 7">
    <name type="scientific">Spinacia oleracea</name>
    <name type="common">Spinach</name>
    <dbReference type="NCBI Taxonomy" id="3562"/>
    <lineage>
        <taxon>Eukaryota</taxon>
        <taxon>Viridiplantae</taxon>
        <taxon>Streptophyta</taxon>
        <taxon>Embryophyta</taxon>
        <taxon>Tracheophyta</taxon>
        <taxon>Spermatophyta</taxon>
        <taxon>Magnoliopsida</taxon>
        <taxon>eudicotyledons</taxon>
        <taxon>Gunneridae</taxon>
        <taxon>Pentapetalae</taxon>
        <taxon>Caryophyllales</taxon>
        <taxon>Chenopodiaceae</taxon>
        <taxon>Chenopodioideae</taxon>
        <taxon>Anserineae</taxon>
        <taxon>Spinacia</taxon>
    </lineage>
</organism>
<evidence type="ECO:0000256" key="3">
    <source>
        <dbReference type="ARBA" id="ARBA00023163"/>
    </source>
</evidence>
<feature type="region of interest" description="Disordered" evidence="5">
    <location>
        <begin position="144"/>
        <end position="171"/>
    </location>
</feature>
<evidence type="ECO:0000256" key="4">
    <source>
        <dbReference type="ARBA" id="ARBA00023242"/>
    </source>
</evidence>
<feature type="compositionally biased region" description="Basic and acidic residues" evidence="5">
    <location>
        <begin position="161"/>
        <end position="171"/>
    </location>
</feature>
<keyword evidence="6" id="KW-1185">Reference proteome</keyword>
<dbReference type="KEGG" id="soe:110795084"/>
<dbReference type="GeneID" id="110795084"/>
<evidence type="ECO:0008006" key="8">
    <source>
        <dbReference type="Google" id="ProtNLM"/>
    </source>
</evidence>
<dbReference type="Proteomes" id="UP000813463">
    <property type="component" value="Chromosome 1"/>
</dbReference>
<dbReference type="CDD" id="cd22933">
    <property type="entry name" value="HFD_HFI1"/>
    <property type="match status" value="1"/>
</dbReference>
<dbReference type="InterPro" id="IPR024738">
    <property type="entry name" value="Hfi1/Tada1"/>
</dbReference>
<reference evidence="6" key="1">
    <citation type="journal article" date="2021" name="Nat. Commun.">
        <title>Genomic analyses provide insights into spinach domestication and the genetic basis of agronomic traits.</title>
        <authorList>
            <person name="Cai X."/>
            <person name="Sun X."/>
            <person name="Xu C."/>
            <person name="Sun H."/>
            <person name="Wang X."/>
            <person name="Ge C."/>
            <person name="Zhang Z."/>
            <person name="Wang Q."/>
            <person name="Fei Z."/>
            <person name="Jiao C."/>
            <person name="Wang Q."/>
        </authorList>
    </citation>
    <scope>NUCLEOTIDE SEQUENCE [LARGE SCALE GENOMIC DNA]</scope>
    <source>
        <strain evidence="6">cv. Varoflay</strain>
    </source>
</reference>
<keyword evidence="2" id="KW-0805">Transcription regulation</keyword>
<gene>
    <name evidence="7" type="primary">LOC110795084</name>
</gene>
<dbReference type="AlphaFoldDB" id="A0A9R0IUS7"/>
<evidence type="ECO:0000256" key="1">
    <source>
        <dbReference type="ARBA" id="ARBA00004123"/>
    </source>
</evidence>
<evidence type="ECO:0000256" key="2">
    <source>
        <dbReference type="ARBA" id="ARBA00023015"/>
    </source>
</evidence>